<evidence type="ECO:0000313" key="7">
    <source>
        <dbReference type="Proteomes" id="UP000515163"/>
    </source>
</evidence>
<dbReference type="InterPro" id="IPR011701">
    <property type="entry name" value="MFS"/>
</dbReference>
<dbReference type="PANTHER" id="PTHR10924">
    <property type="entry name" value="MAJOR FACILITATOR SUPERFAMILY PROTEIN-RELATED"/>
    <property type="match status" value="1"/>
</dbReference>
<organism evidence="7 8">
    <name type="scientific">Actinia tenebrosa</name>
    <name type="common">Australian red waratah sea anemone</name>
    <dbReference type="NCBI Taxonomy" id="6105"/>
    <lineage>
        <taxon>Eukaryota</taxon>
        <taxon>Metazoa</taxon>
        <taxon>Cnidaria</taxon>
        <taxon>Anthozoa</taxon>
        <taxon>Hexacorallia</taxon>
        <taxon>Actiniaria</taxon>
        <taxon>Actiniidae</taxon>
        <taxon>Actinia</taxon>
    </lineage>
</organism>
<feature type="transmembrane region" description="Helical" evidence="6">
    <location>
        <begin position="469"/>
        <end position="492"/>
    </location>
</feature>
<proteinExistence type="predicted"/>
<dbReference type="InParanoid" id="A0A6P8HN59"/>
<feature type="transmembrane region" description="Helical" evidence="6">
    <location>
        <begin position="571"/>
        <end position="589"/>
    </location>
</feature>
<dbReference type="PANTHER" id="PTHR10924:SF27">
    <property type="entry name" value="SOLUTE CARRIER FAMILY 49 MEMBER 4"/>
    <property type="match status" value="1"/>
</dbReference>
<dbReference type="OrthoDB" id="422206at2759"/>
<evidence type="ECO:0000256" key="2">
    <source>
        <dbReference type="ARBA" id="ARBA00022692"/>
    </source>
</evidence>
<dbReference type="InterPro" id="IPR036259">
    <property type="entry name" value="MFS_trans_sf"/>
</dbReference>
<evidence type="ECO:0000256" key="4">
    <source>
        <dbReference type="ARBA" id="ARBA00023136"/>
    </source>
</evidence>
<evidence type="ECO:0000256" key="5">
    <source>
        <dbReference type="SAM" id="MobiDB-lite"/>
    </source>
</evidence>
<feature type="transmembrane region" description="Helical" evidence="6">
    <location>
        <begin position="535"/>
        <end position="559"/>
    </location>
</feature>
<dbReference type="Pfam" id="PF13385">
    <property type="entry name" value="Laminin_G_3"/>
    <property type="match status" value="1"/>
</dbReference>
<name>A0A6P8HN59_ACTTE</name>
<sequence length="690" mass="76952">MLVSTAFMFVGTGLRCVTTDPKYAIWSMGGGQLLNGLAGPVTQAGPPLLSAYWFPSHQRTTATAVAALCGSLGVAMSFLIGPGFIKDVKTELDALLPKPLNQTANISLLLEKYTDSSLPLEDSVYFDAQHYWSLDELNITLEDIPVVSARNSPYFPSTSIPFPQLSHPKRNRRSSPSFWRTEVMTEVKDAKSTEKGLAFGRVEIVPGIVNESVLTNGQDAWLKLGHFTNKCLGEPKLCKDGLTVSFWIKYHESDSQIQYFMGTSGTEQGYRGFLVYQDFTRDVEDHLTIKVENSTLLWERSFYVPRDTWVHVMFTWDSTAGLSIFTNGILAGKDNVGKTTNPLSPYFTTLTVGRPNDKFVFSNASFDEVAVWYRKFHPLEIETIHNRLNGNEIRDEWEFYRKAKVELIKEGESQIMALLYIQFGVVTILFLAVVIYFPDKPPRPPSHSAKIKREDFSAGVKQIFRNPHFWTLGLVYGVTTGVYSGWGASLAVNLETFNISQKNAGWLGFYATIAGIGAGLILARCADLFGGRMKALLVFLFFGSSGCFLWFSLLCLRMIPFDNNSLYKSSILGGFFVSGTIPLFYELTVETTYPIAEGVTTGLLTLINNAFTVIFLLILTIPGVGTVWMNWCMFGACAGCIPIMLSFREKYRRLDIDKGTKSDEPTKKESLESSVPDGANNRLDKKESEL</sequence>
<keyword evidence="3 6" id="KW-1133">Transmembrane helix</keyword>
<dbReference type="KEGG" id="aten:116291112"/>
<feature type="transmembrane region" description="Helical" evidence="6">
    <location>
        <begin position="601"/>
        <end position="621"/>
    </location>
</feature>
<dbReference type="SUPFAM" id="SSF49899">
    <property type="entry name" value="Concanavalin A-like lectins/glucanases"/>
    <property type="match status" value="1"/>
</dbReference>
<protein>
    <submittedName>
        <fullName evidence="8">Solute carrier family 49 member 4 homolog</fullName>
    </submittedName>
</protein>
<dbReference type="Gene3D" id="2.60.120.200">
    <property type="match status" value="1"/>
</dbReference>
<dbReference type="AlphaFoldDB" id="A0A6P8HN59"/>
<gene>
    <name evidence="8" type="primary">LOC116291112</name>
</gene>
<evidence type="ECO:0000313" key="8">
    <source>
        <dbReference type="RefSeq" id="XP_031554092.1"/>
    </source>
</evidence>
<dbReference type="SUPFAM" id="SSF103473">
    <property type="entry name" value="MFS general substrate transporter"/>
    <property type="match status" value="2"/>
</dbReference>
<dbReference type="GeneID" id="116291112"/>
<feature type="transmembrane region" description="Helical" evidence="6">
    <location>
        <begin position="417"/>
        <end position="437"/>
    </location>
</feature>
<dbReference type="Pfam" id="PF07690">
    <property type="entry name" value="MFS_1"/>
    <property type="match status" value="1"/>
</dbReference>
<evidence type="ECO:0000256" key="3">
    <source>
        <dbReference type="ARBA" id="ARBA00022989"/>
    </source>
</evidence>
<feature type="region of interest" description="Disordered" evidence="5">
    <location>
        <begin position="658"/>
        <end position="690"/>
    </location>
</feature>
<dbReference type="RefSeq" id="XP_031554092.1">
    <property type="nucleotide sequence ID" value="XM_031698232.1"/>
</dbReference>
<accession>A0A6P8HN59</accession>
<dbReference type="InterPro" id="IPR013320">
    <property type="entry name" value="ConA-like_dom_sf"/>
</dbReference>
<dbReference type="Proteomes" id="UP000515163">
    <property type="component" value="Unplaced"/>
</dbReference>
<dbReference type="InterPro" id="IPR049680">
    <property type="entry name" value="FLVCR1-2_SLC49-like"/>
</dbReference>
<dbReference type="GO" id="GO:0022857">
    <property type="term" value="F:transmembrane transporter activity"/>
    <property type="evidence" value="ECO:0007669"/>
    <property type="project" value="InterPro"/>
</dbReference>
<keyword evidence="7" id="KW-1185">Reference proteome</keyword>
<feature type="transmembrane region" description="Helical" evidence="6">
    <location>
        <begin position="627"/>
        <end position="647"/>
    </location>
</feature>
<feature type="compositionally biased region" description="Basic and acidic residues" evidence="5">
    <location>
        <begin position="658"/>
        <end position="671"/>
    </location>
</feature>
<keyword evidence="2 6" id="KW-0812">Transmembrane</keyword>
<evidence type="ECO:0000256" key="1">
    <source>
        <dbReference type="ARBA" id="ARBA00004141"/>
    </source>
</evidence>
<dbReference type="Gene3D" id="1.20.1250.20">
    <property type="entry name" value="MFS general substrate transporter like domains"/>
    <property type="match status" value="2"/>
</dbReference>
<keyword evidence="4 6" id="KW-0472">Membrane</keyword>
<reference evidence="8" key="1">
    <citation type="submission" date="2025-08" db="UniProtKB">
        <authorList>
            <consortium name="RefSeq"/>
        </authorList>
    </citation>
    <scope>IDENTIFICATION</scope>
</reference>
<evidence type="ECO:0000256" key="6">
    <source>
        <dbReference type="SAM" id="Phobius"/>
    </source>
</evidence>
<comment type="subcellular location">
    <subcellularLocation>
        <location evidence="1">Membrane</location>
        <topology evidence="1">Multi-pass membrane protein</topology>
    </subcellularLocation>
</comment>
<dbReference type="GO" id="GO:0016020">
    <property type="term" value="C:membrane"/>
    <property type="evidence" value="ECO:0007669"/>
    <property type="project" value="UniProtKB-SubCell"/>
</dbReference>
<feature type="transmembrane region" description="Helical" evidence="6">
    <location>
        <begin position="504"/>
        <end position="523"/>
    </location>
</feature>